<evidence type="ECO:0000313" key="4">
    <source>
        <dbReference type="EMBL" id="RFU27525.1"/>
    </source>
</evidence>
<organism evidence="4 5">
    <name type="scientific">Scytalidium lignicola</name>
    <name type="common">Hyphomycete</name>
    <dbReference type="NCBI Taxonomy" id="5539"/>
    <lineage>
        <taxon>Eukaryota</taxon>
        <taxon>Fungi</taxon>
        <taxon>Dikarya</taxon>
        <taxon>Ascomycota</taxon>
        <taxon>Pezizomycotina</taxon>
        <taxon>Leotiomycetes</taxon>
        <taxon>Leotiomycetes incertae sedis</taxon>
        <taxon>Scytalidium</taxon>
    </lineage>
</organism>
<proteinExistence type="predicted"/>
<dbReference type="Pfam" id="PF00400">
    <property type="entry name" value="WD40"/>
    <property type="match status" value="4"/>
</dbReference>
<dbReference type="Proteomes" id="UP000258309">
    <property type="component" value="Unassembled WGS sequence"/>
</dbReference>
<dbReference type="InterPro" id="IPR015943">
    <property type="entry name" value="WD40/YVTN_repeat-like_dom_sf"/>
</dbReference>
<evidence type="ECO:0000256" key="2">
    <source>
        <dbReference type="ARBA" id="ARBA00022737"/>
    </source>
</evidence>
<evidence type="ECO:0000256" key="1">
    <source>
        <dbReference type="ARBA" id="ARBA00022574"/>
    </source>
</evidence>
<evidence type="ECO:0000256" key="3">
    <source>
        <dbReference type="PROSITE-ProRule" id="PRU00221"/>
    </source>
</evidence>
<dbReference type="PROSITE" id="PS00678">
    <property type="entry name" value="WD_REPEATS_1"/>
    <property type="match status" value="1"/>
</dbReference>
<name>A0A3E2H2F2_SCYLI</name>
<dbReference type="PANTHER" id="PTHR19879">
    <property type="entry name" value="TRANSCRIPTION INITIATION FACTOR TFIID"/>
    <property type="match status" value="1"/>
</dbReference>
<dbReference type="InterPro" id="IPR036322">
    <property type="entry name" value="WD40_repeat_dom_sf"/>
</dbReference>
<dbReference type="PROSITE" id="PS50082">
    <property type="entry name" value="WD_REPEATS_2"/>
    <property type="match status" value="2"/>
</dbReference>
<sequence length="308" mass="33612">MAFSAGSQLVTSGLQNGKIVFWDVATGKEVKLINVIGSLSSVRVLALSPDGQRLAYATDFTIRLWNPEIVVKVQTLDSLNGNELYSLKNNPDNELCRSGDEYFPSLVLVFSPNSQLLAASGFSDCNIRIWEPASSTVPKLLRGHSRGVQTLSFSPDSLILASGSQDGTVRLWDPISGVALRTLEDHSTSFWTVQFSENGQLVASESTTKSLFDAGGPSSLEAEGQNTRIGLPSPCEWVTWDRHNLLYLPLDYRPSVTHTGDTNRRALAIKNNVLAIGRQSGKVSFLEFTDVKMLYEGYTGRIGISHVA</sequence>
<dbReference type="SMART" id="SM00320">
    <property type="entry name" value="WD40"/>
    <property type="match status" value="4"/>
</dbReference>
<dbReference type="Gene3D" id="2.130.10.10">
    <property type="entry name" value="YVTN repeat-like/Quinoprotein amine dehydrogenase"/>
    <property type="match status" value="2"/>
</dbReference>
<feature type="non-terminal residue" evidence="4">
    <location>
        <position position="1"/>
    </location>
</feature>
<dbReference type="OrthoDB" id="3560114at2759"/>
<feature type="repeat" description="WD" evidence="3">
    <location>
        <begin position="1"/>
        <end position="32"/>
    </location>
</feature>
<dbReference type="OMA" id="NIRIWEP"/>
<evidence type="ECO:0000313" key="5">
    <source>
        <dbReference type="Proteomes" id="UP000258309"/>
    </source>
</evidence>
<keyword evidence="5" id="KW-1185">Reference proteome</keyword>
<feature type="non-terminal residue" evidence="4">
    <location>
        <position position="308"/>
    </location>
</feature>
<dbReference type="SUPFAM" id="SSF50978">
    <property type="entry name" value="WD40 repeat-like"/>
    <property type="match status" value="1"/>
</dbReference>
<feature type="repeat" description="WD" evidence="3">
    <location>
        <begin position="141"/>
        <end position="182"/>
    </location>
</feature>
<gene>
    <name evidence="4" type="ORF">B7463_g8810</name>
</gene>
<dbReference type="InterPro" id="IPR001680">
    <property type="entry name" value="WD40_rpt"/>
</dbReference>
<dbReference type="InterPro" id="IPR019775">
    <property type="entry name" value="WD40_repeat_CS"/>
</dbReference>
<accession>A0A3E2H2F2</accession>
<dbReference type="STRING" id="5539.A0A3E2H2F2"/>
<comment type="caution">
    <text evidence="4">The sequence shown here is derived from an EMBL/GenBank/DDBJ whole genome shotgun (WGS) entry which is preliminary data.</text>
</comment>
<protein>
    <submittedName>
        <fullName evidence="4">Uncharacterized protein</fullName>
    </submittedName>
</protein>
<reference evidence="4 5" key="1">
    <citation type="submission" date="2018-05" db="EMBL/GenBank/DDBJ databases">
        <title>Draft genome sequence of Scytalidium lignicola DSM 105466, a ubiquitous saprotrophic fungus.</title>
        <authorList>
            <person name="Buettner E."/>
            <person name="Gebauer A.M."/>
            <person name="Hofrichter M."/>
            <person name="Liers C."/>
            <person name="Kellner H."/>
        </authorList>
    </citation>
    <scope>NUCLEOTIDE SEQUENCE [LARGE SCALE GENOMIC DNA]</scope>
    <source>
        <strain evidence="4 5">DSM 105466</strain>
    </source>
</reference>
<keyword evidence="1 3" id="KW-0853">WD repeat</keyword>
<dbReference type="EMBL" id="NCSJ02000202">
    <property type="protein sequence ID" value="RFU27525.1"/>
    <property type="molecule type" value="Genomic_DNA"/>
</dbReference>
<dbReference type="AlphaFoldDB" id="A0A3E2H2F2"/>
<keyword evidence="2" id="KW-0677">Repeat</keyword>
<dbReference type="PANTHER" id="PTHR19879:SF9">
    <property type="entry name" value="TRANSCRIPTION INITIATION FACTOR TFIID SUBUNIT 5"/>
    <property type="match status" value="1"/>
</dbReference>
<dbReference type="PROSITE" id="PS50294">
    <property type="entry name" value="WD_REPEATS_REGION"/>
    <property type="match status" value="1"/>
</dbReference>